<reference evidence="14" key="1">
    <citation type="journal article" date="2019" name="Int. J. Syst. Evol. Microbiol.">
        <title>The Global Catalogue of Microorganisms (GCM) 10K type strain sequencing project: providing services to taxonomists for standard genome sequencing and annotation.</title>
        <authorList>
            <consortium name="The Broad Institute Genomics Platform"/>
            <consortium name="The Broad Institute Genome Sequencing Center for Infectious Disease"/>
            <person name="Wu L."/>
            <person name="Ma J."/>
        </authorList>
    </citation>
    <scope>NUCLEOTIDE SEQUENCE [LARGE SCALE GENOMIC DNA]</scope>
    <source>
        <strain evidence="14">CGMCC 4.7177</strain>
    </source>
</reference>
<dbReference type="InterPro" id="IPR017938">
    <property type="entry name" value="Riboflavin_synthase-like_b-brl"/>
</dbReference>
<evidence type="ECO:0000256" key="2">
    <source>
        <dbReference type="ARBA" id="ARBA00012229"/>
    </source>
</evidence>
<dbReference type="PANTHER" id="PTHR43396:SF3">
    <property type="entry name" value="FLAVOHEMOPROTEIN"/>
    <property type="match status" value="1"/>
</dbReference>
<keyword evidence="6" id="KW-0408">Iron</keyword>
<keyword evidence="4 10" id="KW-0561">Oxygen transport</keyword>
<accession>A0ABV9APU7</accession>
<comment type="similarity">
    <text evidence="1">In the C-terminal section; belongs to the flavoprotein pyridine nucleotide cytochrome reductase family.</text>
</comment>
<dbReference type="SUPFAM" id="SSF52343">
    <property type="entry name" value="Ferredoxin reductase-like, C-terminal NADP-linked domain"/>
    <property type="match status" value="1"/>
</dbReference>
<dbReference type="InterPro" id="IPR000971">
    <property type="entry name" value="Globin"/>
</dbReference>
<dbReference type="RefSeq" id="WP_381170717.1">
    <property type="nucleotide sequence ID" value="NZ_JBHSFK010000007.1"/>
</dbReference>
<name>A0ABV9APU7_9ACTN</name>
<dbReference type="Pfam" id="PF00175">
    <property type="entry name" value="NAD_binding_1"/>
    <property type="match status" value="1"/>
</dbReference>
<dbReference type="Gene3D" id="2.40.30.10">
    <property type="entry name" value="Translation factors"/>
    <property type="match status" value="1"/>
</dbReference>
<evidence type="ECO:0000256" key="3">
    <source>
        <dbReference type="ARBA" id="ARBA00022617"/>
    </source>
</evidence>
<dbReference type="EC" id="1.14.12.17" evidence="2"/>
<protein>
    <recommendedName>
        <fullName evidence="2">nitric oxide dioxygenase</fullName>
        <ecNumber evidence="2">1.14.12.17</ecNumber>
    </recommendedName>
</protein>
<comment type="similarity">
    <text evidence="10">Belongs to the globin family.</text>
</comment>
<dbReference type="Proteomes" id="UP001595839">
    <property type="component" value="Unassembled WGS sequence"/>
</dbReference>
<keyword evidence="7" id="KW-0520">NAD</keyword>
<evidence type="ECO:0000256" key="1">
    <source>
        <dbReference type="ARBA" id="ARBA00006401"/>
    </source>
</evidence>
<evidence type="ECO:0000259" key="12">
    <source>
        <dbReference type="PROSITE" id="PS51384"/>
    </source>
</evidence>
<keyword evidence="14" id="KW-1185">Reference proteome</keyword>
<evidence type="ECO:0000256" key="9">
    <source>
        <dbReference type="ARBA" id="ARBA00049433"/>
    </source>
</evidence>
<dbReference type="Gene3D" id="3.40.50.80">
    <property type="entry name" value="Nucleotide-binding domain of ferredoxin-NADP reductase (FNR) module"/>
    <property type="match status" value="1"/>
</dbReference>
<dbReference type="SUPFAM" id="SSF46458">
    <property type="entry name" value="Globin-like"/>
    <property type="match status" value="1"/>
</dbReference>
<evidence type="ECO:0000313" key="14">
    <source>
        <dbReference type="Proteomes" id="UP001595839"/>
    </source>
</evidence>
<evidence type="ECO:0000256" key="8">
    <source>
        <dbReference type="ARBA" id="ARBA00048649"/>
    </source>
</evidence>
<sequence>MLSEQSVATVRATLPAVGGAIGEITPLFYRNLFAAHPELLRDLFNRGNQANGTQQQALAGSIAAFATALVEHPEQRPDAMLGRIAHKHASLGIRPEQYAIVHEHLFAAIAEVLGAAVTPEVAAAWDEVYWLMANALIAIETRLHQQAGVADGAVWREYEVVGRRRDTAEVMTFVVRPVDGGPLPARQPGQYVSVQVQLPDGARQIRQYSLSGQEGDALRFTVKRVAGDGGPAGEVSNHLHEQAGPGTVLRLSPPFGDVYLDETGQGPVLLVSAGIGCTPMIGMLSHLAATGSARRVITAHADRSEDAHAFRADLHRLTAQLPDAAAHVWYEQPPAGWPAERTGRLDLAAVALPTDATAYLCGPLPFLRAARAQLLTAGIPASAIHYEVFGPDLWLGQG</sequence>
<evidence type="ECO:0000259" key="11">
    <source>
        <dbReference type="PROSITE" id="PS01033"/>
    </source>
</evidence>
<evidence type="ECO:0000256" key="4">
    <source>
        <dbReference type="ARBA" id="ARBA00022621"/>
    </source>
</evidence>
<evidence type="ECO:0000256" key="5">
    <source>
        <dbReference type="ARBA" id="ARBA00022723"/>
    </source>
</evidence>
<dbReference type="CDD" id="cd14782">
    <property type="entry name" value="FHb-globin_2"/>
    <property type="match status" value="1"/>
</dbReference>
<dbReference type="Pfam" id="PF00042">
    <property type="entry name" value="Globin"/>
    <property type="match status" value="1"/>
</dbReference>
<proteinExistence type="inferred from homology"/>
<keyword evidence="5" id="KW-0479">Metal-binding</keyword>
<comment type="caution">
    <text evidence="13">The sequence shown here is derived from an EMBL/GenBank/DDBJ whole genome shotgun (WGS) entry which is preliminary data.</text>
</comment>
<dbReference type="SUPFAM" id="SSF63380">
    <property type="entry name" value="Riboflavin synthase domain-like"/>
    <property type="match status" value="1"/>
</dbReference>
<dbReference type="InterPro" id="IPR012292">
    <property type="entry name" value="Globin/Proto"/>
</dbReference>
<comment type="catalytic activity">
    <reaction evidence="8">
        <text>2 nitric oxide + NADH + 2 O2 = 2 nitrate + NAD(+) + H(+)</text>
        <dbReference type="Rhea" id="RHEA:19469"/>
        <dbReference type="ChEBI" id="CHEBI:15378"/>
        <dbReference type="ChEBI" id="CHEBI:15379"/>
        <dbReference type="ChEBI" id="CHEBI:16480"/>
        <dbReference type="ChEBI" id="CHEBI:17632"/>
        <dbReference type="ChEBI" id="CHEBI:57540"/>
        <dbReference type="ChEBI" id="CHEBI:57945"/>
        <dbReference type="EC" id="1.14.12.17"/>
    </reaction>
</comment>
<dbReference type="InterPro" id="IPR001433">
    <property type="entry name" value="OxRdtase_FAD/NAD-bd"/>
</dbReference>
<keyword evidence="3 10" id="KW-0349">Heme</keyword>
<dbReference type="CDD" id="cd06184">
    <property type="entry name" value="flavohem_like_fad_nad_binding"/>
    <property type="match status" value="1"/>
</dbReference>
<feature type="domain" description="Globin" evidence="11">
    <location>
        <begin position="1"/>
        <end position="141"/>
    </location>
</feature>
<keyword evidence="10" id="KW-0813">Transport</keyword>
<feature type="domain" description="FAD-binding FR-type" evidence="12">
    <location>
        <begin position="153"/>
        <end position="261"/>
    </location>
</feature>
<dbReference type="PROSITE" id="PS51384">
    <property type="entry name" value="FAD_FR"/>
    <property type="match status" value="1"/>
</dbReference>
<dbReference type="Gene3D" id="1.10.490.10">
    <property type="entry name" value="Globins"/>
    <property type="match status" value="1"/>
</dbReference>
<evidence type="ECO:0000313" key="13">
    <source>
        <dbReference type="EMBL" id="MFC4500428.1"/>
    </source>
</evidence>
<gene>
    <name evidence="13" type="ORF">ACFPIH_12945</name>
</gene>
<evidence type="ECO:0000256" key="6">
    <source>
        <dbReference type="ARBA" id="ARBA00023004"/>
    </source>
</evidence>
<dbReference type="InterPro" id="IPR009050">
    <property type="entry name" value="Globin-like_sf"/>
</dbReference>
<dbReference type="PROSITE" id="PS01033">
    <property type="entry name" value="GLOBIN"/>
    <property type="match status" value="1"/>
</dbReference>
<organism evidence="13 14">
    <name type="scientific">Streptomyces vulcanius</name>
    <dbReference type="NCBI Taxonomy" id="1441876"/>
    <lineage>
        <taxon>Bacteria</taxon>
        <taxon>Bacillati</taxon>
        <taxon>Actinomycetota</taxon>
        <taxon>Actinomycetes</taxon>
        <taxon>Kitasatosporales</taxon>
        <taxon>Streptomycetaceae</taxon>
        <taxon>Streptomyces</taxon>
    </lineage>
</organism>
<dbReference type="PANTHER" id="PTHR43396">
    <property type="entry name" value="FLAVOHEMOPROTEIN"/>
    <property type="match status" value="1"/>
</dbReference>
<evidence type="ECO:0000256" key="10">
    <source>
        <dbReference type="RuleBase" id="RU000356"/>
    </source>
</evidence>
<evidence type="ECO:0000256" key="7">
    <source>
        <dbReference type="ARBA" id="ARBA00023027"/>
    </source>
</evidence>
<dbReference type="EMBL" id="JBHSFK010000007">
    <property type="protein sequence ID" value="MFC4500428.1"/>
    <property type="molecule type" value="Genomic_DNA"/>
</dbReference>
<comment type="catalytic activity">
    <reaction evidence="9">
        <text>2 nitric oxide + NADPH + 2 O2 = 2 nitrate + NADP(+) + H(+)</text>
        <dbReference type="Rhea" id="RHEA:19465"/>
        <dbReference type="ChEBI" id="CHEBI:15378"/>
        <dbReference type="ChEBI" id="CHEBI:15379"/>
        <dbReference type="ChEBI" id="CHEBI:16480"/>
        <dbReference type="ChEBI" id="CHEBI:17632"/>
        <dbReference type="ChEBI" id="CHEBI:57783"/>
        <dbReference type="ChEBI" id="CHEBI:58349"/>
        <dbReference type="EC" id="1.14.12.17"/>
    </reaction>
</comment>
<dbReference type="InterPro" id="IPR039261">
    <property type="entry name" value="FNR_nucleotide-bd"/>
</dbReference>
<dbReference type="InterPro" id="IPR017927">
    <property type="entry name" value="FAD-bd_FR_type"/>
</dbReference>
<dbReference type="PRINTS" id="PR00410">
    <property type="entry name" value="PHEHYDRXLASE"/>
</dbReference>